<keyword evidence="5" id="KW-0054">Arabinose catabolism</keyword>
<dbReference type="PANTHER" id="PTHR43435">
    <property type="entry name" value="RIBULOKINASE"/>
    <property type="match status" value="1"/>
</dbReference>
<feature type="domain" description="Carbohydrate kinase FGGY C-terminal" evidence="8">
    <location>
        <begin position="292"/>
        <end position="507"/>
    </location>
</feature>
<dbReference type="Gene3D" id="3.30.420.40">
    <property type="match status" value="1"/>
</dbReference>
<dbReference type="InterPro" id="IPR000577">
    <property type="entry name" value="Carb_kinase_FGGY"/>
</dbReference>
<dbReference type="GO" id="GO:0005737">
    <property type="term" value="C:cytoplasm"/>
    <property type="evidence" value="ECO:0007669"/>
    <property type="project" value="TreeGrafter"/>
</dbReference>
<dbReference type="GO" id="GO:0008741">
    <property type="term" value="F:ribulokinase activity"/>
    <property type="evidence" value="ECO:0007669"/>
    <property type="project" value="UniProtKB-EC"/>
</dbReference>
<dbReference type="GO" id="GO:0019150">
    <property type="term" value="F:D-ribulokinase activity"/>
    <property type="evidence" value="ECO:0007669"/>
    <property type="project" value="TreeGrafter"/>
</dbReference>
<dbReference type="KEGG" id="pgin:FRZ67_11980"/>
<dbReference type="RefSeq" id="WP_147189792.1">
    <property type="nucleotide sequence ID" value="NZ_CP042435.1"/>
</dbReference>
<evidence type="ECO:0000256" key="3">
    <source>
        <dbReference type="ARBA" id="ARBA00022777"/>
    </source>
</evidence>
<evidence type="ECO:0000259" key="7">
    <source>
        <dbReference type="Pfam" id="PF00370"/>
    </source>
</evidence>
<dbReference type="InterPro" id="IPR043129">
    <property type="entry name" value="ATPase_NBD"/>
</dbReference>
<dbReference type="SUPFAM" id="SSF53067">
    <property type="entry name" value="Actin-like ATPase domain"/>
    <property type="match status" value="2"/>
</dbReference>
<reference evidence="9 10" key="1">
    <citation type="journal article" date="2016" name="Int. J. Syst. Evol. Microbiol.">
        <title>Panacibacter ginsenosidivorans gen. nov., sp. nov., with ginsenoside converting activity isolated from soil of a ginseng field.</title>
        <authorList>
            <person name="Siddiqi M.Z."/>
            <person name="Muhammad Shafi S."/>
            <person name="Choi K.D."/>
            <person name="Im W.T."/>
        </authorList>
    </citation>
    <scope>NUCLEOTIDE SEQUENCE [LARGE SCALE GENOMIC DNA]</scope>
    <source>
        <strain evidence="9 10">Gsoil1550</strain>
    </source>
</reference>
<dbReference type="GO" id="GO:0005524">
    <property type="term" value="F:ATP binding"/>
    <property type="evidence" value="ECO:0007669"/>
    <property type="project" value="UniProtKB-KW"/>
</dbReference>
<keyword evidence="3 9" id="KW-0418">Kinase</keyword>
<dbReference type="CDD" id="cd07781">
    <property type="entry name" value="ASKHA_NBD_FGGY_L-RBK"/>
    <property type="match status" value="1"/>
</dbReference>
<dbReference type="InterPro" id="IPR005929">
    <property type="entry name" value="Ribulokinase"/>
</dbReference>
<dbReference type="AlphaFoldDB" id="A0A5B8VA42"/>
<sequence>MQTRSFVIGVDYGTDSVRSIIVDTSNGNEIASSVFYYPRWKDGLFCNAAENLFRQHPLDYVEGLESTIKDCLQKAGAGVASNIKAISIDTTGSTPVAVDRHGTPLALLPDFELNPHAMFILWKDHTATKEAAEINEHAKKYPVNYLQFVGGIYSSEWFWAKLLRTLREDEQVRNACYSWVEHCDWIPFLLTGGNDVHQMKRGVCSAGHKALWAAEFGGLPPNDFFRELDTLLNNFSSGLFTETYTADKAAGNLSAAWAERLGLSTNVVIGVGAFDAHMGAVGGQIEPYHLSKVMGTSTCDMLVAPMDEVKDVLVRGICGQVPGSVIPGMMGMEAGQSAFGDVYAWFKNVLSWPLNTLLKNSSVIDAATAGALQKEISDKMIKELSASASKLPLNEKDELAVDWLNGRRTPDANQLLKASITGLNLATDAPRIFKALVEATCFGAKAIVERFNNEGVPVKGLIGLGGVARKSPYIMQTMADVMNMPIRIHKSEQTCAAGAAMFAATAAGIYSKVEDAMAAMGQGFDMEYFPDQSKVGIYAKRYEQYNALGKFTE</sequence>
<dbReference type="Pfam" id="PF00370">
    <property type="entry name" value="FGGY_N"/>
    <property type="match status" value="1"/>
</dbReference>
<evidence type="ECO:0000256" key="6">
    <source>
        <dbReference type="ARBA" id="ARBA00023277"/>
    </source>
</evidence>
<evidence type="ECO:0000313" key="10">
    <source>
        <dbReference type="Proteomes" id="UP000321533"/>
    </source>
</evidence>
<dbReference type="EMBL" id="CP042435">
    <property type="protein sequence ID" value="QEC67985.1"/>
    <property type="molecule type" value="Genomic_DNA"/>
</dbReference>
<protein>
    <submittedName>
        <fullName evidence="9">Ribulokinase</fullName>
        <ecNumber evidence="9">2.7.1.16</ecNumber>
    </submittedName>
</protein>
<evidence type="ECO:0000256" key="4">
    <source>
        <dbReference type="ARBA" id="ARBA00022840"/>
    </source>
</evidence>
<dbReference type="Proteomes" id="UP000321533">
    <property type="component" value="Chromosome"/>
</dbReference>
<keyword evidence="4" id="KW-0067">ATP-binding</keyword>
<dbReference type="GO" id="GO:0019569">
    <property type="term" value="P:L-arabinose catabolic process to D-xylulose 5-phosphate"/>
    <property type="evidence" value="ECO:0007669"/>
    <property type="project" value="InterPro"/>
</dbReference>
<evidence type="ECO:0000259" key="8">
    <source>
        <dbReference type="Pfam" id="PF02782"/>
    </source>
</evidence>
<dbReference type="PIRSF" id="PIRSF000538">
    <property type="entry name" value="GlpK"/>
    <property type="match status" value="1"/>
</dbReference>
<name>A0A5B8VA42_9BACT</name>
<dbReference type="PANTHER" id="PTHR43435:SF4">
    <property type="entry name" value="FGGY CARBOHYDRATE KINASE DOMAIN-CONTAINING PROTEIN"/>
    <property type="match status" value="1"/>
</dbReference>
<dbReference type="OrthoDB" id="9805576at2"/>
<evidence type="ECO:0000256" key="5">
    <source>
        <dbReference type="ARBA" id="ARBA00022935"/>
    </source>
</evidence>
<evidence type="ECO:0000256" key="1">
    <source>
        <dbReference type="ARBA" id="ARBA00022679"/>
    </source>
</evidence>
<accession>A0A5B8VA42</accession>
<evidence type="ECO:0000313" key="9">
    <source>
        <dbReference type="EMBL" id="QEC67985.1"/>
    </source>
</evidence>
<dbReference type="Pfam" id="PF02782">
    <property type="entry name" value="FGGY_C"/>
    <property type="match status" value="1"/>
</dbReference>
<dbReference type="InterPro" id="IPR018485">
    <property type="entry name" value="FGGY_C"/>
</dbReference>
<keyword evidence="1 9" id="KW-0808">Transferase</keyword>
<proteinExistence type="predicted"/>
<organism evidence="9 10">
    <name type="scientific">Panacibacter ginsenosidivorans</name>
    <dbReference type="NCBI Taxonomy" id="1813871"/>
    <lineage>
        <taxon>Bacteria</taxon>
        <taxon>Pseudomonadati</taxon>
        <taxon>Bacteroidota</taxon>
        <taxon>Chitinophagia</taxon>
        <taxon>Chitinophagales</taxon>
        <taxon>Chitinophagaceae</taxon>
        <taxon>Panacibacter</taxon>
    </lineage>
</organism>
<keyword evidence="6" id="KW-0119">Carbohydrate metabolism</keyword>
<keyword evidence="10" id="KW-1185">Reference proteome</keyword>
<evidence type="ECO:0000256" key="2">
    <source>
        <dbReference type="ARBA" id="ARBA00022741"/>
    </source>
</evidence>
<keyword evidence="2" id="KW-0547">Nucleotide-binding</keyword>
<dbReference type="Gene3D" id="1.20.58.2240">
    <property type="match status" value="1"/>
</dbReference>
<feature type="domain" description="Carbohydrate kinase FGGY N-terminal" evidence="7">
    <location>
        <begin position="7"/>
        <end position="282"/>
    </location>
</feature>
<dbReference type="InterPro" id="IPR018484">
    <property type="entry name" value="FGGY_N"/>
</dbReference>
<dbReference type="EC" id="2.7.1.16" evidence="9"/>
<gene>
    <name evidence="9" type="ORF">FRZ67_11980</name>
</gene>
<dbReference type="NCBIfam" id="NF003154">
    <property type="entry name" value="PRK04123.1"/>
    <property type="match status" value="1"/>
</dbReference>